<reference evidence="1" key="1">
    <citation type="submission" date="2020-04" db="EMBL/GenBank/DDBJ databases">
        <authorList>
            <person name="Chiriac C."/>
            <person name="Salcher M."/>
            <person name="Ghai R."/>
            <person name="Kavagutti S V."/>
        </authorList>
    </citation>
    <scope>NUCLEOTIDE SEQUENCE</scope>
</reference>
<sequence>MDPKQEFHEFVLEGHAEYIESLGVQVHQLQRELYRALDRIASQGTKISELEQRLNHNLKFKTI</sequence>
<name>A0A6J5L6A1_9CAUD</name>
<accession>A0A6J5L6A1</accession>
<dbReference type="EMBL" id="LR796237">
    <property type="protein sequence ID" value="CAB4129911.1"/>
    <property type="molecule type" value="Genomic_DNA"/>
</dbReference>
<protein>
    <submittedName>
        <fullName evidence="1">Uncharacterized protein</fullName>
    </submittedName>
</protein>
<proteinExistence type="predicted"/>
<organism evidence="1">
    <name type="scientific">uncultured Caudovirales phage</name>
    <dbReference type="NCBI Taxonomy" id="2100421"/>
    <lineage>
        <taxon>Viruses</taxon>
        <taxon>Duplodnaviria</taxon>
        <taxon>Heunggongvirae</taxon>
        <taxon>Uroviricota</taxon>
        <taxon>Caudoviricetes</taxon>
        <taxon>Peduoviridae</taxon>
        <taxon>Maltschvirus</taxon>
        <taxon>Maltschvirus maltsch</taxon>
    </lineage>
</organism>
<evidence type="ECO:0000313" key="1">
    <source>
        <dbReference type="EMBL" id="CAB4129911.1"/>
    </source>
</evidence>
<gene>
    <name evidence="1" type="ORF">UFOVP116_175</name>
</gene>